<keyword evidence="2" id="KW-1185">Reference proteome</keyword>
<name>A0A6P2PUM2_9BURK</name>
<protein>
    <submittedName>
        <fullName evidence="1">Uncharacterized protein</fullName>
    </submittedName>
</protein>
<accession>A0A6P2PUM2</accession>
<reference evidence="1 2" key="1">
    <citation type="submission" date="2019-09" db="EMBL/GenBank/DDBJ databases">
        <authorList>
            <person name="Depoorter E."/>
        </authorList>
    </citation>
    <scope>NUCLEOTIDE SEQUENCE [LARGE SCALE GENOMIC DNA]</scope>
    <source>
        <strain evidence="1">LMG 24065</strain>
    </source>
</reference>
<sequence length="70" mass="7798">MLNHGFFASGVEIATLNLTACGKADEETEMVDPNSVKMYISCYSLYQTITILGFTYHWGRRKAPHRAGSP</sequence>
<gene>
    <name evidence="1" type="ORF">BDI24065_05366</name>
</gene>
<evidence type="ECO:0000313" key="1">
    <source>
        <dbReference type="EMBL" id="VWC11333.1"/>
    </source>
</evidence>
<dbReference type="EMBL" id="CABVPN010000031">
    <property type="protein sequence ID" value="VWC11333.1"/>
    <property type="molecule type" value="Genomic_DNA"/>
</dbReference>
<dbReference type="AlphaFoldDB" id="A0A6P2PUM2"/>
<proteinExistence type="predicted"/>
<evidence type="ECO:0000313" key="2">
    <source>
        <dbReference type="Proteomes" id="UP000494125"/>
    </source>
</evidence>
<organism evidence="1 2">
    <name type="scientific">Burkholderia diffusa</name>
    <dbReference type="NCBI Taxonomy" id="488732"/>
    <lineage>
        <taxon>Bacteria</taxon>
        <taxon>Pseudomonadati</taxon>
        <taxon>Pseudomonadota</taxon>
        <taxon>Betaproteobacteria</taxon>
        <taxon>Burkholderiales</taxon>
        <taxon>Burkholderiaceae</taxon>
        <taxon>Burkholderia</taxon>
        <taxon>Burkholderia cepacia complex</taxon>
    </lineage>
</organism>
<dbReference type="Proteomes" id="UP000494125">
    <property type="component" value="Unassembled WGS sequence"/>
</dbReference>